<dbReference type="EMBL" id="JAEQNA010000001">
    <property type="protein sequence ID" value="MBL0418837.1"/>
    <property type="molecule type" value="Genomic_DNA"/>
</dbReference>
<name>A0A937D318_9BURK</name>
<organism evidence="2 3">
    <name type="scientific">Ramlibacter aurantiacus</name>
    <dbReference type="NCBI Taxonomy" id="2801330"/>
    <lineage>
        <taxon>Bacteria</taxon>
        <taxon>Pseudomonadati</taxon>
        <taxon>Pseudomonadota</taxon>
        <taxon>Betaproteobacteria</taxon>
        <taxon>Burkholderiales</taxon>
        <taxon>Comamonadaceae</taxon>
        <taxon>Ramlibacter</taxon>
    </lineage>
</organism>
<evidence type="ECO:0000313" key="2">
    <source>
        <dbReference type="EMBL" id="MBL0418837.1"/>
    </source>
</evidence>
<gene>
    <name evidence="2" type="ORF">JI739_00620</name>
</gene>
<proteinExistence type="predicted"/>
<evidence type="ECO:0000256" key="1">
    <source>
        <dbReference type="SAM" id="MobiDB-lite"/>
    </source>
</evidence>
<reference evidence="2" key="1">
    <citation type="submission" date="2021-01" db="EMBL/GenBank/DDBJ databases">
        <title>Ramlibacter sp. strain AW1 16S ribosomal RNA gene Genome sequencing and assembly.</title>
        <authorList>
            <person name="Kang M."/>
        </authorList>
    </citation>
    <scope>NUCLEOTIDE SEQUENCE</scope>
    <source>
        <strain evidence="2">AW1</strain>
    </source>
</reference>
<dbReference type="Proteomes" id="UP000613011">
    <property type="component" value="Unassembled WGS sequence"/>
</dbReference>
<evidence type="ECO:0000313" key="3">
    <source>
        <dbReference type="Proteomes" id="UP000613011"/>
    </source>
</evidence>
<comment type="caution">
    <text evidence="2">The sequence shown here is derived from an EMBL/GenBank/DDBJ whole genome shotgun (WGS) entry which is preliminary data.</text>
</comment>
<keyword evidence="3" id="KW-1185">Reference proteome</keyword>
<protein>
    <submittedName>
        <fullName evidence="2">Uncharacterized protein</fullName>
    </submittedName>
</protein>
<sequence length="72" mass="7526">MSTIHGSIPYAAIASIRPQPEPGQVAPALVQTHRPRPEPQGLAATGLDARQVAPVEPGSIVPAFRHTRGDAL</sequence>
<feature type="region of interest" description="Disordered" evidence="1">
    <location>
        <begin position="33"/>
        <end position="54"/>
    </location>
</feature>
<dbReference type="RefSeq" id="WP_201681915.1">
    <property type="nucleotide sequence ID" value="NZ_JAEQNA010000001.1"/>
</dbReference>
<accession>A0A937D318</accession>
<dbReference type="AlphaFoldDB" id="A0A937D318"/>